<keyword evidence="3" id="KW-1185">Reference proteome</keyword>
<comment type="caution">
    <text evidence="2">The sequence shown here is derived from an EMBL/GenBank/DDBJ whole genome shotgun (WGS) entry which is preliminary data.</text>
</comment>
<dbReference type="PANTHER" id="PTHR12782">
    <property type="entry name" value="MICROSOMAL PROSTAGLANDIN E SYNTHASE-2"/>
    <property type="match status" value="1"/>
</dbReference>
<dbReference type="InterPro" id="IPR036282">
    <property type="entry name" value="Glutathione-S-Trfase_C_sf"/>
</dbReference>
<feature type="region of interest" description="Disordered" evidence="1">
    <location>
        <begin position="1"/>
        <end position="21"/>
    </location>
</feature>
<evidence type="ECO:0000313" key="2">
    <source>
        <dbReference type="EMBL" id="KAK3234301.1"/>
    </source>
</evidence>
<protein>
    <recommendedName>
        <fullName evidence="4">Glutathione S-transferase</fullName>
    </recommendedName>
</protein>
<evidence type="ECO:0008006" key="4">
    <source>
        <dbReference type="Google" id="ProtNLM"/>
    </source>
</evidence>
<dbReference type="Gene3D" id="1.20.1050.10">
    <property type="match status" value="1"/>
</dbReference>
<dbReference type="Gene3D" id="3.40.30.10">
    <property type="entry name" value="Glutaredoxin"/>
    <property type="match status" value="1"/>
</dbReference>
<sequence length="240" mass="26579">MSDKPLMTETGSNKEKEDLKEPLTITSKDQITKVVLHQSHVSPPCCKIRAILKRYDVPFEIVEGKKPDSDYKKIPVLMVNERQINDSFIMVKSLAPILDGQALSPELLELEELNTFGLMIALELEIAESGSELRKCSPLVGGCLGSALCLISCCVPCFFPATIRKKNPGLKTVKEYGVKFAEKLKGQEYFHGEKPGIVDASVYGVLEPFCKADAICADTFLKCGLEEWHARMASLVPSIW</sequence>
<dbReference type="SUPFAM" id="SSF52833">
    <property type="entry name" value="Thioredoxin-like"/>
    <property type="match status" value="1"/>
</dbReference>
<dbReference type="GO" id="GO:0005739">
    <property type="term" value="C:mitochondrion"/>
    <property type="evidence" value="ECO:0007669"/>
    <property type="project" value="TreeGrafter"/>
</dbReference>
<feature type="compositionally biased region" description="Basic and acidic residues" evidence="1">
    <location>
        <begin position="12"/>
        <end position="21"/>
    </location>
</feature>
<dbReference type="AlphaFoldDB" id="A0AAE0BDC0"/>
<name>A0AAE0BDC0_9CHLO</name>
<dbReference type="InterPro" id="IPR036249">
    <property type="entry name" value="Thioredoxin-like_sf"/>
</dbReference>
<organism evidence="2 3">
    <name type="scientific">Cymbomonas tetramitiformis</name>
    <dbReference type="NCBI Taxonomy" id="36881"/>
    <lineage>
        <taxon>Eukaryota</taxon>
        <taxon>Viridiplantae</taxon>
        <taxon>Chlorophyta</taxon>
        <taxon>Pyramimonadophyceae</taxon>
        <taxon>Pyramimonadales</taxon>
        <taxon>Pyramimonadaceae</taxon>
        <taxon>Cymbomonas</taxon>
    </lineage>
</organism>
<evidence type="ECO:0000313" key="3">
    <source>
        <dbReference type="Proteomes" id="UP001190700"/>
    </source>
</evidence>
<dbReference type="SUPFAM" id="SSF47616">
    <property type="entry name" value="GST C-terminal domain-like"/>
    <property type="match status" value="1"/>
</dbReference>
<dbReference type="Proteomes" id="UP001190700">
    <property type="component" value="Unassembled WGS sequence"/>
</dbReference>
<proteinExistence type="predicted"/>
<evidence type="ECO:0000256" key="1">
    <source>
        <dbReference type="SAM" id="MobiDB-lite"/>
    </source>
</evidence>
<reference evidence="2 3" key="1">
    <citation type="journal article" date="2015" name="Genome Biol. Evol.">
        <title>Comparative Genomics of a Bacterivorous Green Alga Reveals Evolutionary Causalities and Consequences of Phago-Mixotrophic Mode of Nutrition.</title>
        <authorList>
            <person name="Burns J.A."/>
            <person name="Paasch A."/>
            <person name="Narechania A."/>
            <person name="Kim E."/>
        </authorList>
    </citation>
    <scope>NUCLEOTIDE SEQUENCE [LARGE SCALE GENOMIC DNA]</scope>
    <source>
        <strain evidence="2 3">PLY_AMNH</strain>
    </source>
</reference>
<gene>
    <name evidence="2" type="ORF">CYMTET_55439</name>
</gene>
<accession>A0AAE0BDC0</accession>
<dbReference type="PANTHER" id="PTHR12782:SF5">
    <property type="entry name" value="PROSTAGLANDIN E SYNTHASE 2"/>
    <property type="match status" value="1"/>
</dbReference>
<dbReference type="EMBL" id="LGRX02035514">
    <property type="protein sequence ID" value="KAK3234301.1"/>
    <property type="molecule type" value="Genomic_DNA"/>
</dbReference>